<protein>
    <recommendedName>
        <fullName evidence="4">LisH domain-containing protein</fullName>
    </recommendedName>
</protein>
<feature type="compositionally biased region" description="Basic and acidic residues" evidence="1">
    <location>
        <begin position="826"/>
        <end position="838"/>
    </location>
</feature>
<feature type="region of interest" description="Disordered" evidence="1">
    <location>
        <begin position="409"/>
        <end position="431"/>
    </location>
</feature>
<dbReference type="EMBL" id="JAHIBW010000009">
    <property type="protein sequence ID" value="KAG7308159.1"/>
    <property type="molecule type" value="Genomic_DNA"/>
</dbReference>
<feature type="region of interest" description="Disordered" evidence="1">
    <location>
        <begin position="684"/>
        <end position="711"/>
    </location>
</feature>
<feature type="compositionally biased region" description="Basic residues" evidence="1">
    <location>
        <begin position="633"/>
        <end position="645"/>
    </location>
</feature>
<feature type="region of interest" description="Disordered" evidence="1">
    <location>
        <begin position="551"/>
        <end position="591"/>
    </location>
</feature>
<feature type="compositionally biased region" description="Basic and acidic residues" evidence="1">
    <location>
        <begin position="854"/>
        <end position="868"/>
    </location>
</feature>
<comment type="caution">
    <text evidence="2">The sequence shown here is derived from an EMBL/GenBank/DDBJ whole genome shotgun (WGS) entry which is preliminary data.</text>
</comment>
<name>A0ABQ7QT16_PLUXY</name>
<feature type="compositionally biased region" description="Basic residues" evidence="1">
    <location>
        <begin position="918"/>
        <end position="951"/>
    </location>
</feature>
<sequence>MSIPPYPSEDLAKLVLGYLAEEQLMTVYDEFLLASPYLDAHVNEYERLNMKSLRSLVSESWSVKIYVEKCKPYSLRKKLLQFSNLLEVFKYLVSNFDVKTIQPCSTNTEKTGARTSHISNVSRSKDLEEEFQPRRSPVQENQNDAVPTTSNLVEATSLADLPGNTHHNIRRKHMRVLDKDGPEAARLEAHRGDIEETSSEHHSQTSALQAQIDSGRGNVYGLGFCINPRNEMIGGAVNDNLNFISDTRGISTTEGTSQDDLLQTGNNAESVRSIPVSSTSEFRNNLSSTNPDFSSQLNTAAAQTAKPPYLFQVTHPMNLLVQSSDTVSNSSKSSDDNKIRILSDVKVDGKPKHCGVSKQTELQMAKFSPMMQTQTIVINGTPAYKGYQARKVTFTRDEIMAMPTMILMPTPGPSTTSSTTATSDPSTTSVPVSSETTAALSLGPLTIDITSSPAPGKPGPDCEPETNTNLVTTVDLKNASVPKDSVITVLGKTSTPQVLPPARKSSSTPRRSSHVRVLDFTTPRRILHETINENPAVEVIVSRSPNLHIPNVPFPESVEPDTQAVEEPADKKTDDESSSKENKTAATVKSKSNWDADLRALALASAPPEPKPPVKRVRKKKVPGEVIIETNKKTPRGRMSKKKKRLSAEKAEPPVVTEVKEKVEEKVVVETAVKPTINIITEWKNPAQEAPTETKNKSKEDTSADTPEMDRVSLQNAMGAKLNISDLFETPYKQALYDIQMDTPKFLRPDIPIADEPVSEIKITDIPTPRFLIDTPAYVAKTSQATPSSYSSRPTDYSSGGSYYKPDEQDFMPHPDDLGSPIKYVDTSKPDESKDKSRSRVSSRPVRQCTKNVKYSDVREKTSEKGSDVDVTTVDNSSQTHVDSSSENNGVDRRKDDKKIDTKTKPKADNRRKSSNTSRKRKTPVKKATPKTFMKIKPRRPTPVKDNKRKSTVSESLQRKRTSSKEKSSFATPPITPAPTKSRRKSSTPRKLHTKVLTSSSESPENNITTKAVDTAKSIAQTAVDSDTENIPLRWSDDCSLEGKPKEADTSSFTGSEDIMQIKAYLEQSMKNPIEKICEGELGSLHIDLIKRGFDIETAKSIERDLLDSPALSNPGPSNATNVPKEVAKEAKKSEDNDAKEVLDKTVSDSSGLDLVVVQDESEDEEELSYYQCHEGDANYITYTFDEKADHPKREVQTLKENFTIEFCMEDDVIRLQTTSLQVYLDEEPRDVMAVRETEQPVSRVDYSSMNTPMKESFHAQCRDLFDSTLASLDTPLKANSPIREESIAEIVLEVEKIEEAKEKTKKRKRASGSSSEDSLVDGKRTKRDASLMRNIDIETVLSKLHGP</sequence>
<evidence type="ECO:0000313" key="2">
    <source>
        <dbReference type="EMBL" id="KAG7308159.1"/>
    </source>
</evidence>
<feature type="compositionally biased region" description="Basic and acidic residues" evidence="1">
    <location>
        <begin position="692"/>
        <end position="702"/>
    </location>
</feature>
<feature type="compositionally biased region" description="Basic and acidic residues" evidence="1">
    <location>
        <begin position="568"/>
        <end position="583"/>
    </location>
</feature>
<feature type="compositionally biased region" description="Low complexity" evidence="1">
    <location>
        <begin position="786"/>
        <end position="799"/>
    </location>
</feature>
<feature type="compositionally biased region" description="Low complexity" evidence="1">
    <location>
        <begin position="413"/>
        <end position="431"/>
    </location>
</feature>
<accession>A0ABQ7QT16</accession>
<feature type="compositionally biased region" description="Basic and acidic residues" evidence="1">
    <location>
        <begin position="1035"/>
        <end position="1049"/>
    </location>
</feature>
<proteinExistence type="predicted"/>
<gene>
    <name evidence="2" type="ORF">JYU34_006819</name>
</gene>
<feature type="compositionally biased region" description="Basic and acidic residues" evidence="1">
    <location>
        <begin position="805"/>
        <end position="817"/>
    </location>
</feature>
<feature type="region of interest" description="Disordered" evidence="1">
    <location>
        <begin position="1107"/>
        <end position="1145"/>
    </location>
</feature>
<feature type="region of interest" description="Disordered" evidence="1">
    <location>
        <begin position="1302"/>
        <end position="1329"/>
    </location>
</feature>
<feature type="region of interest" description="Disordered" evidence="1">
    <location>
        <begin position="124"/>
        <end position="145"/>
    </location>
</feature>
<feature type="compositionally biased region" description="Basic residues" evidence="1">
    <location>
        <begin position="981"/>
        <end position="994"/>
    </location>
</feature>
<feature type="compositionally biased region" description="Basic and acidic residues" evidence="1">
    <location>
        <begin position="890"/>
        <end position="912"/>
    </location>
</feature>
<evidence type="ECO:0000256" key="1">
    <source>
        <dbReference type="SAM" id="MobiDB-lite"/>
    </source>
</evidence>
<feature type="region of interest" description="Disordered" evidence="1">
    <location>
        <begin position="492"/>
        <end position="517"/>
    </location>
</feature>
<dbReference type="Proteomes" id="UP000823941">
    <property type="component" value="Chromosome 9"/>
</dbReference>
<evidence type="ECO:0000313" key="3">
    <source>
        <dbReference type="Proteomes" id="UP000823941"/>
    </source>
</evidence>
<feature type="compositionally biased region" description="Basic and acidic residues" evidence="1">
    <location>
        <begin position="1126"/>
        <end position="1145"/>
    </location>
</feature>
<feature type="region of interest" description="Disordered" evidence="1">
    <location>
        <begin position="782"/>
        <end position="1014"/>
    </location>
</feature>
<organism evidence="2 3">
    <name type="scientific">Plutella xylostella</name>
    <name type="common">Diamondback moth</name>
    <name type="synonym">Plutella maculipennis</name>
    <dbReference type="NCBI Taxonomy" id="51655"/>
    <lineage>
        <taxon>Eukaryota</taxon>
        <taxon>Metazoa</taxon>
        <taxon>Ecdysozoa</taxon>
        <taxon>Arthropoda</taxon>
        <taxon>Hexapoda</taxon>
        <taxon>Insecta</taxon>
        <taxon>Pterygota</taxon>
        <taxon>Neoptera</taxon>
        <taxon>Endopterygota</taxon>
        <taxon>Lepidoptera</taxon>
        <taxon>Glossata</taxon>
        <taxon>Ditrysia</taxon>
        <taxon>Yponomeutoidea</taxon>
        <taxon>Plutellidae</taxon>
        <taxon>Plutella</taxon>
    </lineage>
</organism>
<evidence type="ECO:0008006" key="4">
    <source>
        <dbReference type="Google" id="ProtNLM"/>
    </source>
</evidence>
<reference evidence="2 3" key="1">
    <citation type="submission" date="2021-06" db="EMBL/GenBank/DDBJ databases">
        <title>A haploid diamondback moth (Plutella xylostella L.) genome assembly resolves 31 chromosomes and identifies a diamide resistance mutation.</title>
        <authorList>
            <person name="Ward C.M."/>
            <person name="Perry K.D."/>
            <person name="Baker G."/>
            <person name="Powis K."/>
            <person name="Heckel D.G."/>
            <person name="Baxter S.W."/>
        </authorList>
    </citation>
    <scope>NUCLEOTIDE SEQUENCE [LARGE SCALE GENOMIC DNA]</scope>
    <source>
        <strain evidence="2 3">LV</strain>
        <tissue evidence="2">Single pupa</tissue>
    </source>
</reference>
<feature type="compositionally biased region" description="Polar residues" evidence="1">
    <location>
        <begin position="873"/>
        <end position="889"/>
    </location>
</feature>
<feature type="compositionally biased region" description="Polar residues" evidence="1">
    <location>
        <begin position="996"/>
        <end position="1014"/>
    </location>
</feature>
<keyword evidence="3" id="KW-1185">Reference proteome</keyword>
<feature type="compositionally biased region" description="Basic and acidic residues" evidence="1">
    <location>
        <begin position="646"/>
        <end position="656"/>
    </location>
</feature>
<feature type="region of interest" description="Disordered" evidence="1">
    <location>
        <begin position="1034"/>
        <end position="1053"/>
    </location>
</feature>
<feature type="region of interest" description="Disordered" evidence="1">
    <location>
        <begin position="603"/>
        <end position="656"/>
    </location>
</feature>
<feature type="compositionally biased region" description="Polar residues" evidence="1">
    <location>
        <begin position="1111"/>
        <end position="1122"/>
    </location>
</feature>